<feature type="transmembrane region" description="Helical" evidence="2">
    <location>
        <begin position="33"/>
        <end position="55"/>
    </location>
</feature>
<keyword evidence="2" id="KW-1133">Transmembrane helix</keyword>
<evidence type="ECO:0000256" key="2">
    <source>
        <dbReference type="SAM" id="Phobius"/>
    </source>
</evidence>
<evidence type="ECO:0000313" key="4">
    <source>
        <dbReference type="Proteomes" id="UP001549036"/>
    </source>
</evidence>
<evidence type="ECO:0000313" key="3">
    <source>
        <dbReference type="EMBL" id="MET3597074.1"/>
    </source>
</evidence>
<name>A0ABV2I2S5_9HYPH</name>
<proteinExistence type="predicted"/>
<dbReference type="EMBL" id="JBEPLM010000020">
    <property type="protein sequence ID" value="MET3597074.1"/>
    <property type="molecule type" value="Genomic_DNA"/>
</dbReference>
<evidence type="ECO:0000256" key="1">
    <source>
        <dbReference type="SAM" id="MobiDB-lite"/>
    </source>
</evidence>
<evidence type="ECO:0008006" key="5">
    <source>
        <dbReference type="Google" id="ProtNLM"/>
    </source>
</evidence>
<keyword evidence="2" id="KW-0812">Transmembrane</keyword>
<accession>A0ABV2I2S5</accession>
<gene>
    <name evidence="3" type="ORF">ABID26_006498</name>
</gene>
<reference evidence="3 4" key="1">
    <citation type="submission" date="2024-06" db="EMBL/GenBank/DDBJ databases">
        <title>Genomic Encyclopedia of Type Strains, Phase IV (KMG-IV): sequencing the most valuable type-strain genomes for metagenomic binning, comparative biology and taxonomic classification.</title>
        <authorList>
            <person name="Goeker M."/>
        </authorList>
    </citation>
    <scope>NUCLEOTIDE SEQUENCE [LARGE SCALE GENOMIC DNA]</scope>
    <source>
        <strain evidence="3 4">DSM 29846</strain>
    </source>
</reference>
<sequence length="87" mass="9635">MYFPQFLVGMLMASSVVGTWAYAATGSVWMSVAWTLLAAVLLQVGYLGIVFRLLYGRRHSEQKAEASNPDATKQQPAPHQPRHTDGR</sequence>
<feature type="region of interest" description="Disordered" evidence="1">
    <location>
        <begin position="62"/>
        <end position="87"/>
    </location>
</feature>
<keyword evidence="4" id="KW-1185">Reference proteome</keyword>
<keyword evidence="2" id="KW-0472">Membrane</keyword>
<comment type="caution">
    <text evidence="3">The sequence shown here is derived from an EMBL/GenBank/DDBJ whole genome shotgun (WGS) entry which is preliminary data.</text>
</comment>
<protein>
    <recommendedName>
        <fullName evidence="5">Exopolysaccharide production repressor exox</fullName>
    </recommendedName>
</protein>
<organism evidence="3 4">
    <name type="scientific">Mesorhizobium shonense</name>
    <dbReference type="NCBI Taxonomy" id="1209948"/>
    <lineage>
        <taxon>Bacteria</taxon>
        <taxon>Pseudomonadati</taxon>
        <taxon>Pseudomonadota</taxon>
        <taxon>Alphaproteobacteria</taxon>
        <taxon>Hyphomicrobiales</taxon>
        <taxon>Phyllobacteriaceae</taxon>
        <taxon>Mesorhizobium</taxon>
    </lineage>
</organism>
<dbReference type="Proteomes" id="UP001549036">
    <property type="component" value="Unassembled WGS sequence"/>
</dbReference>